<dbReference type="PANTHER" id="PTHR14879">
    <property type="entry name" value="CASPASE REGULATOR, RING FINGER DOMAIN-CONTAINING"/>
    <property type="match status" value="1"/>
</dbReference>
<organism evidence="7 8">
    <name type="scientific">Anopheles atroparvus</name>
    <name type="common">European mosquito</name>
    <dbReference type="NCBI Taxonomy" id="41427"/>
    <lineage>
        <taxon>Eukaryota</taxon>
        <taxon>Metazoa</taxon>
        <taxon>Ecdysozoa</taxon>
        <taxon>Arthropoda</taxon>
        <taxon>Hexapoda</taxon>
        <taxon>Insecta</taxon>
        <taxon>Pterygota</taxon>
        <taxon>Neoptera</taxon>
        <taxon>Endopterygota</taxon>
        <taxon>Diptera</taxon>
        <taxon>Nematocera</taxon>
        <taxon>Culicoidea</taxon>
        <taxon>Culicidae</taxon>
        <taxon>Anophelinae</taxon>
        <taxon>Anopheles</taxon>
    </lineage>
</organism>
<dbReference type="FunFam" id="3.30.40.10:FF:000110">
    <property type="entry name" value="E3 ubiquitin-protein ligase RNF34 isoform X1"/>
    <property type="match status" value="1"/>
</dbReference>
<reference evidence="7" key="1">
    <citation type="submission" date="2024-04" db="UniProtKB">
        <authorList>
            <consortium name="EnsemblMetazoa"/>
        </authorList>
    </citation>
    <scope>IDENTIFICATION</scope>
    <source>
        <strain evidence="7">EBRO</strain>
    </source>
</reference>
<feature type="compositionally biased region" description="Low complexity" evidence="5">
    <location>
        <begin position="103"/>
        <end position="122"/>
    </location>
</feature>
<dbReference type="InterPro" id="IPR051728">
    <property type="entry name" value="RING-FYVE_E3_ubiquitin-ligase"/>
</dbReference>
<dbReference type="SUPFAM" id="SSF57850">
    <property type="entry name" value="RING/U-box"/>
    <property type="match status" value="1"/>
</dbReference>
<evidence type="ECO:0000256" key="4">
    <source>
        <dbReference type="PROSITE-ProRule" id="PRU00175"/>
    </source>
</evidence>
<sequence>MPCEKCNVKFGLLTRKKSCYECRRLFCRDCLSKRQERFLCPNCTIFTKRPLSRIDLAQLKVKDLIFYLQSKHISTTGCVEKDDLINLVIAHVNSGGSSPRTPGAFSAASSTTGSASGGSSRYGSFSQNGAKNYSNTFDQIKNTCQNLFSTFSDKFNGDAPVGSRTDRPFNGQAGANGSFSPQEEHRNVYTQPRFGSNNVYHSTGASEQPANGASNAQHGTVGSEGVGEANQRTRGHDGEIPNTQPRSNGNSSSSSSSSGTTSSADSSAASSSFSSPVRETAHPPPSVTAATDSSNTSQTALNDRIESILALESNANGCECCTDDEDDGRQEAAMIGVTRDVPSPPAADRSDEEMPRRSKLSRRSLSHASLLPSPEPAGPSQDAISDGAPSVATPKGGAPSKSQTPSSSFDDLLAEGSSSNADHAIAADTLAVTTTETDAQMTTAASMDDTEQWQIINTSDANGGAGGPAEDTPAADVTDVNDATTVTIYDAEGSSDSLSNSETNKSKPAAPSMMMPVAGESPIHQLPSVVTRRRSDSYLLSLHPKQQRPVGAPIVFGHSFALRQGNEIGVAGTRLPPGLSGTLSTDAIPSSSHPASHTSMCFRCGKRRNGIRRQLKKFRRQLEAATGATEAEKRRQLDAFLNYLERRSKGSFELTDSESITEEASVSLAEETTTTSPTRHSGRDEEGAAAVDVERRELESGDDIEAGGAGEQSTQAYRTAPADDTICVNLYSSGNQQLANMKQINLSDIKESADLDVLSVKQLKGILMVNRVDFKGCCEKAELRERVLRLWRDFKSIPSIEKLTSDDLCKICMDAPIECVILECGHMTTCTACGKVLTECPICRQYIVRVVRFFRA</sequence>
<evidence type="ECO:0000256" key="5">
    <source>
        <dbReference type="SAM" id="MobiDB-lite"/>
    </source>
</evidence>
<evidence type="ECO:0000313" key="8">
    <source>
        <dbReference type="Proteomes" id="UP000075880"/>
    </source>
</evidence>
<dbReference type="GO" id="GO:0008270">
    <property type="term" value="F:zinc ion binding"/>
    <property type="evidence" value="ECO:0007669"/>
    <property type="project" value="UniProtKB-KW"/>
</dbReference>
<dbReference type="InterPro" id="IPR055111">
    <property type="entry name" value="RNF34_RFFL_HeH"/>
</dbReference>
<feature type="region of interest" description="Disordered" evidence="5">
    <location>
        <begin position="96"/>
        <end position="122"/>
    </location>
</feature>
<feature type="compositionally biased region" description="Polar residues" evidence="5">
    <location>
        <begin position="494"/>
        <end position="503"/>
    </location>
</feature>
<dbReference type="Pfam" id="PF13920">
    <property type="entry name" value="zf-C3HC4_3"/>
    <property type="match status" value="1"/>
</dbReference>
<feature type="compositionally biased region" description="Polar residues" evidence="5">
    <location>
        <begin position="288"/>
        <end position="299"/>
    </location>
</feature>
<feature type="compositionally biased region" description="Polar residues" evidence="5">
    <location>
        <begin position="188"/>
        <end position="220"/>
    </location>
</feature>
<keyword evidence="2 4" id="KW-0863">Zinc-finger</keyword>
<proteinExistence type="predicted"/>
<evidence type="ECO:0000259" key="6">
    <source>
        <dbReference type="PROSITE" id="PS50089"/>
    </source>
</evidence>
<feature type="compositionally biased region" description="Polar residues" evidence="5">
    <location>
        <begin position="670"/>
        <end position="679"/>
    </location>
</feature>
<dbReference type="InterPro" id="IPR057299">
    <property type="entry name" value="RNF34_RFFL_SAP"/>
</dbReference>
<name>A0AAG5DFA0_ANOAO</name>
<dbReference type="CDD" id="cd15750">
    <property type="entry name" value="FYVE_CARP"/>
    <property type="match status" value="1"/>
</dbReference>
<feature type="region of interest" description="Disordered" evidence="5">
    <location>
        <begin position="490"/>
        <end position="514"/>
    </location>
</feature>
<accession>A0AAG5DFA0</accession>
<dbReference type="CDD" id="cd16500">
    <property type="entry name" value="RING-HC_CARP"/>
    <property type="match status" value="1"/>
</dbReference>
<dbReference type="GO" id="GO:0005737">
    <property type="term" value="C:cytoplasm"/>
    <property type="evidence" value="ECO:0007669"/>
    <property type="project" value="TreeGrafter"/>
</dbReference>
<dbReference type="GO" id="GO:0061630">
    <property type="term" value="F:ubiquitin protein ligase activity"/>
    <property type="evidence" value="ECO:0007669"/>
    <property type="project" value="TreeGrafter"/>
</dbReference>
<dbReference type="Pfam" id="PF23632">
    <property type="entry name" value="SAP_RNF34_RFFL"/>
    <property type="match status" value="1"/>
</dbReference>
<evidence type="ECO:0000313" key="7">
    <source>
        <dbReference type="EnsemblMetazoa" id="ENSAATROPP009438"/>
    </source>
</evidence>
<dbReference type="GO" id="GO:0043161">
    <property type="term" value="P:proteasome-mediated ubiquitin-dependent protein catabolic process"/>
    <property type="evidence" value="ECO:0007669"/>
    <property type="project" value="TreeGrafter"/>
</dbReference>
<dbReference type="PANTHER" id="PTHR14879:SF15">
    <property type="entry name" value="E3 UBIQUITIN-PROTEIN LIGASE RIFIFYLIN-LIKE PROTEIN"/>
    <property type="match status" value="1"/>
</dbReference>
<dbReference type="InterPro" id="IPR011011">
    <property type="entry name" value="Znf_FYVE_PHD"/>
</dbReference>
<feature type="compositionally biased region" description="Polar residues" evidence="5">
    <location>
        <begin position="400"/>
        <end position="409"/>
    </location>
</feature>
<keyword evidence="3" id="KW-0862">Zinc</keyword>
<feature type="region of interest" description="Disordered" evidence="5">
    <location>
        <begin position="158"/>
        <end position="299"/>
    </location>
</feature>
<feature type="domain" description="RING-type" evidence="6">
    <location>
        <begin position="809"/>
        <end position="844"/>
    </location>
</feature>
<keyword evidence="8" id="KW-1185">Reference proteome</keyword>
<dbReference type="SUPFAM" id="SSF57903">
    <property type="entry name" value="FYVE/PHD zinc finger"/>
    <property type="match status" value="1"/>
</dbReference>
<dbReference type="Pfam" id="PF22968">
    <property type="entry name" value="RNF34L-like_3rd"/>
    <property type="match status" value="1"/>
</dbReference>
<protein>
    <recommendedName>
        <fullName evidence="6">RING-type domain-containing protein</fullName>
    </recommendedName>
</protein>
<dbReference type="InterPro" id="IPR001841">
    <property type="entry name" value="Znf_RING"/>
</dbReference>
<feature type="region of interest" description="Disordered" evidence="5">
    <location>
        <begin position="652"/>
        <end position="692"/>
    </location>
</feature>
<dbReference type="InterPro" id="IPR036361">
    <property type="entry name" value="SAP_dom_sf"/>
</dbReference>
<dbReference type="Gene3D" id="1.10.720.140">
    <property type="match status" value="1"/>
</dbReference>
<evidence type="ECO:0000256" key="3">
    <source>
        <dbReference type="ARBA" id="ARBA00022833"/>
    </source>
</evidence>
<dbReference type="EnsemblMetazoa" id="ENSAATROPT010457">
    <property type="protein sequence ID" value="ENSAATROPP009438"/>
    <property type="gene ID" value="ENSAATROPG008502"/>
</dbReference>
<dbReference type="AlphaFoldDB" id="A0AAG5DFA0"/>
<comment type="subcellular location">
    <subcellularLocation>
        <location evidence="1">Cell membrane</location>
        <topology evidence="1">Peripheral membrane protein</topology>
    </subcellularLocation>
</comment>
<feature type="region of interest" description="Disordered" evidence="5">
    <location>
        <begin position="335"/>
        <end position="415"/>
    </location>
</feature>
<dbReference type="SUPFAM" id="SSF68906">
    <property type="entry name" value="SAP domain"/>
    <property type="match status" value="1"/>
</dbReference>
<dbReference type="PROSITE" id="PS50089">
    <property type="entry name" value="ZF_RING_2"/>
    <property type="match status" value="1"/>
</dbReference>
<dbReference type="GO" id="GO:1902042">
    <property type="term" value="P:negative regulation of extrinsic apoptotic signaling pathway via death domain receptors"/>
    <property type="evidence" value="ECO:0007669"/>
    <property type="project" value="TreeGrafter"/>
</dbReference>
<dbReference type="Proteomes" id="UP000075880">
    <property type="component" value="Unassembled WGS sequence"/>
</dbReference>
<dbReference type="GO" id="GO:0005886">
    <property type="term" value="C:plasma membrane"/>
    <property type="evidence" value="ECO:0007669"/>
    <property type="project" value="UniProtKB-SubCell"/>
</dbReference>
<dbReference type="InterPro" id="IPR013083">
    <property type="entry name" value="Znf_RING/FYVE/PHD"/>
</dbReference>
<feature type="region of interest" description="Disordered" evidence="5">
    <location>
        <begin position="458"/>
        <end position="478"/>
    </location>
</feature>
<dbReference type="Gene3D" id="3.30.40.10">
    <property type="entry name" value="Zinc/RING finger domain, C3HC4 (zinc finger)"/>
    <property type="match status" value="1"/>
</dbReference>
<feature type="compositionally biased region" description="Basic and acidic residues" evidence="5">
    <location>
        <begin position="681"/>
        <end position="692"/>
    </location>
</feature>
<feature type="compositionally biased region" description="Low complexity" evidence="5">
    <location>
        <begin position="247"/>
        <end position="275"/>
    </location>
</feature>
<dbReference type="GO" id="GO:0070936">
    <property type="term" value="P:protein K48-linked ubiquitination"/>
    <property type="evidence" value="ECO:0007669"/>
    <property type="project" value="TreeGrafter"/>
</dbReference>
<feature type="region of interest" description="Disordered" evidence="5">
    <location>
        <begin position="697"/>
        <end position="716"/>
    </location>
</feature>
<evidence type="ECO:0000256" key="1">
    <source>
        <dbReference type="ARBA" id="ARBA00004202"/>
    </source>
</evidence>
<keyword evidence="2 4" id="KW-0479">Metal-binding</keyword>
<dbReference type="SMART" id="SM00184">
    <property type="entry name" value="RING"/>
    <property type="match status" value="2"/>
</dbReference>
<evidence type="ECO:0000256" key="2">
    <source>
        <dbReference type="ARBA" id="ARBA00022771"/>
    </source>
</evidence>